<proteinExistence type="predicted"/>
<comment type="caution">
    <text evidence="1">The sequence shown here is derived from an EMBL/GenBank/DDBJ whole genome shotgun (WGS) entry which is preliminary data.</text>
</comment>
<reference evidence="1 2" key="1">
    <citation type="journal article" date="2019" name="Environ. Microbiol.">
        <title>At the nexus of three kingdoms: the genome of the mycorrhizal fungus Gigaspora margarita provides insights into plant, endobacterial and fungal interactions.</title>
        <authorList>
            <person name="Venice F."/>
            <person name="Ghignone S."/>
            <person name="Salvioli di Fossalunga A."/>
            <person name="Amselem J."/>
            <person name="Novero M."/>
            <person name="Xianan X."/>
            <person name="Sedzielewska Toro K."/>
            <person name="Morin E."/>
            <person name="Lipzen A."/>
            <person name="Grigoriev I.V."/>
            <person name="Henrissat B."/>
            <person name="Martin F.M."/>
            <person name="Bonfante P."/>
        </authorList>
    </citation>
    <scope>NUCLEOTIDE SEQUENCE [LARGE SCALE GENOMIC DNA]</scope>
    <source>
        <strain evidence="1 2">BEG34</strain>
    </source>
</reference>
<name>A0A8H4AJ62_GIGMA</name>
<sequence length="78" mass="9301">MIREQRAEWLIAIDNLYNDIRKGNSIALAMSPKFKKCVEILYYKLKDEGIFEELEMELKMELEMNPNIKRYKACEIIA</sequence>
<keyword evidence="2" id="KW-1185">Reference proteome</keyword>
<accession>A0A8H4AJ62</accession>
<evidence type="ECO:0000313" key="2">
    <source>
        <dbReference type="Proteomes" id="UP000439903"/>
    </source>
</evidence>
<gene>
    <name evidence="1" type="ORF">F8M41_019938</name>
</gene>
<evidence type="ECO:0000313" key="1">
    <source>
        <dbReference type="EMBL" id="KAF0501869.1"/>
    </source>
</evidence>
<dbReference type="EMBL" id="WTPW01000531">
    <property type="protein sequence ID" value="KAF0501869.1"/>
    <property type="molecule type" value="Genomic_DNA"/>
</dbReference>
<dbReference type="AlphaFoldDB" id="A0A8H4AJ62"/>
<protein>
    <submittedName>
        <fullName evidence="1">Uncharacterized protein</fullName>
    </submittedName>
</protein>
<organism evidence="1 2">
    <name type="scientific">Gigaspora margarita</name>
    <dbReference type="NCBI Taxonomy" id="4874"/>
    <lineage>
        <taxon>Eukaryota</taxon>
        <taxon>Fungi</taxon>
        <taxon>Fungi incertae sedis</taxon>
        <taxon>Mucoromycota</taxon>
        <taxon>Glomeromycotina</taxon>
        <taxon>Glomeromycetes</taxon>
        <taxon>Diversisporales</taxon>
        <taxon>Gigasporaceae</taxon>
        <taxon>Gigaspora</taxon>
    </lineage>
</organism>
<dbReference type="Proteomes" id="UP000439903">
    <property type="component" value="Unassembled WGS sequence"/>
</dbReference>